<evidence type="ECO:0000256" key="1">
    <source>
        <dbReference type="SAM" id="SignalP"/>
    </source>
</evidence>
<reference evidence="2 3" key="1">
    <citation type="submission" date="2012-09" db="EMBL/GenBank/DDBJ databases">
        <title>Genome Sequence of alkane-degrading Bacterium Alcanivorax jadensis T9.</title>
        <authorList>
            <person name="Lai Q."/>
            <person name="Shao Z."/>
        </authorList>
    </citation>
    <scope>NUCLEOTIDE SEQUENCE [LARGE SCALE GENOMIC DNA]</scope>
    <source>
        <strain evidence="2 3">T9</strain>
    </source>
</reference>
<proteinExistence type="predicted"/>
<dbReference type="RefSeq" id="WP_035246153.1">
    <property type="nucleotide sequence ID" value="NZ_ARXU01000003.1"/>
</dbReference>
<name>A0ABR4WFD6_9GAMM</name>
<feature type="signal peptide" evidence="1">
    <location>
        <begin position="1"/>
        <end position="21"/>
    </location>
</feature>
<dbReference type="Proteomes" id="UP000029443">
    <property type="component" value="Unassembled WGS sequence"/>
</dbReference>
<dbReference type="Pfam" id="PF14224">
    <property type="entry name" value="DUF4331"/>
    <property type="match status" value="1"/>
</dbReference>
<feature type="chain" id="PRO_5047129584" description="DUF4331 domain-containing protein" evidence="1">
    <location>
        <begin position="22"/>
        <end position="506"/>
    </location>
</feature>
<dbReference type="EMBL" id="ARXU01000003">
    <property type="protein sequence ID" value="KGD62088.1"/>
    <property type="molecule type" value="Genomic_DNA"/>
</dbReference>
<organism evidence="2 3">
    <name type="scientific">Alcanivorax jadensis T9</name>
    <dbReference type="NCBI Taxonomy" id="1177181"/>
    <lineage>
        <taxon>Bacteria</taxon>
        <taxon>Pseudomonadati</taxon>
        <taxon>Pseudomonadota</taxon>
        <taxon>Gammaproteobacteria</taxon>
        <taxon>Oceanospirillales</taxon>
        <taxon>Alcanivoracaceae</taxon>
        <taxon>Alcanivorax</taxon>
    </lineage>
</organism>
<gene>
    <name evidence="2" type="ORF">T9A_01297</name>
</gene>
<keyword evidence="3" id="KW-1185">Reference proteome</keyword>
<protein>
    <recommendedName>
        <fullName evidence="4">DUF4331 domain-containing protein</fullName>
    </recommendedName>
</protein>
<sequence>MLSRLTLIPAACAAATLLASAGTMASSHREAPFITGMPKVDGTDFYMFNSYESGRDGYVTLIANYLPLQDAYGGPNYFSLDDDAIYEIHIDNDGNAQENITFRFQFNTERRDLAVDVGGTSVPVPLINIGAVTGQNNDAQNVLESFTVEMVTGDRRTGNVQNLTDAGSGDSSFAKPLDNIGTKSIGDYETYADNFIYDVTIPDCPMPGRVFAGQRQEGFVVNLGEVFDLVALNPLGARDSRRNIIADKNITSLALEVPADCLTGENTVIGGWTTASIRQATVINPAPQGSETTGSSNAKGPAVKGGAFTQVSRLGSPLVNEVVIGLPDKDRFNSSEPKDDGQFATYVTNPSLPALVEILFGVPAPETPRNDLVTVFLTGVPGVTQLPTVTASEMLRLNTGIPATAAGGQNDLGVAGGDFAGFPNGRRPIDDVVDIALTAAEGFLCGADVNGEAAGGEIGSCGTQDMQVNGGAIVNDGALPNAADYLTRFPYLNTPLPGADNVAAAE</sequence>
<evidence type="ECO:0000313" key="3">
    <source>
        <dbReference type="Proteomes" id="UP000029443"/>
    </source>
</evidence>
<accession>A0ABR4WFD6</accession>
<keyword evidence="1" id="KW-0732">Signal</keyword>
<comment type="caution">
    <text evidence="2">The sequence shown here is derived from an EMBL/GenBank/DDBJ whole genome shotgun (WGS) entry which is preliminary data.</text>
</comment>
<evidence type="ECO:0000313" key="2">
    <source>
        <dbReference type="EMBL" id="KGD62088.1"/>
    </source>
</evidence>
<dbReference type="InterPro" id="IPR025566">
    <property type="entry name" value="DUF4331"/>
</dbReference>
<evidence type="ECO:0008006" key="4">
    <source>
        <dbReference type="Google" id="ProtNLM"/>
    </source>
</evidence>